<sequence length="97" mass="10653">MATRPNGRPALSVETQRRVEDEVEARGETRSRGLECRRGAAPRDKLPPAARRRTAGPGGRSFEDPGRVRTPAADRVGAGRKPEVRSLPHPRLLLLLL</sequence>
<reference evidence="2" key="1">
    <citation type="journal article" date="2022" name="bioRxiv">
        <title>Sequencing and chromosome-scale assembly of the giantPleurodeles waltlgenome.</title>
        <authorList>
            <person name="Brown T."/>
            <person name="Elewa A."/>
            <person name="Iarovenko S."/>
            <person name="Subramanian E."/>
            <person name="Araus A.J."/>
            <person name="Petzold A."/>
            <person name="Susuki M."/>
            <person name="Suzuki K.-i.T."/>
            <person name="Hayashi T."/>
            <person name="Toyoda A."/>
            <person name="Oliveira C."/>
            <person name="Osipova E."/>
            <person name="Leigh N.D."/>
            <person name="Simon A."/>
            <person name="Yun M.H."/>
        </authorList>
    </citation>
    <scope>NUCLEOTIDE SEQUENCE</scope>
    <source>
        <strain evidence="2">20211129_DDA</strain>
        <tissue evidence="2">Liver</tissue>
    </source>
</reference>
<organism evidence="2 3">
    <name type="scientific">Pleurodeles waltl</name>
    <name type="common">Iberian ribbed newt</name>
    <dbReference type="NCBI Taxonomy" id="8319"/>
    <lineage>
        <taxon>Eukaryota</taxon>
        <taxon>Metazoa</taxon>
        <taxon>Chordata</taxon>
        <taxon>Craniata</taxon>
        <taxon>Vertebrata</taxon>
        <taxon>Euteleostomi</taxon>
        <taxon>Amphibia</taxon>
        <taxon>Batrachia</taxon>
        <taxon>Caudata</taxon>
        <taxon>Salamandroidea</taxon>
        <taxon>Salamandridae</taxon>
        <taxon>Pleurodelinae</taxon>
        <taxon>Pleurodeles</taxon>
    </lineage>
</organism>
<protein>
    <submittedName>
        <fullName evidence="2">Uncharacterized protein</fullName>
    </submittedName>
</protein>
<evidence type="ECO:0000313" key="3">
    <source>
        <dbReference type="Proteomes" id="UP001066276"/>
    </source>
</evidence>
<dbReference type="Proteomes" id="UP001066276">
    <property type="component" value="Chromosome 7"/>
</dbReference>
<name>A0AAV7P6I2_PLEWA</name>
<dbReference type="AlphaFoldDB" id="A0AAV7P6I2"/>
<feature type="region of interest" description="Disordered" evidence="1">
    <location>
        <begin position="1"/>
        <end position="89"/>
    </location>
</feature>
<dbReference type="EMBL" id="JANPWB010000011">
    <property type="protein sequence ID" value="KAJ1122464.1"/>
    <property type="molecule type" value="Genomic_DNA"/>
</dbReference>
<feature type="compositionally biased region" description="Basic and acidic residues" evidence="1">
    <location>
        <begin position="15"/>
        <end position="46"/>
    </location>
</feature>
<evidence type="ECO:0000256" key="1">
    <source>
        <dbReference type="SAM" id="MobiDB-lite"/>
    </source>
</evidence>
<keyword evidence="3" id="KW-1185">Reference proteome</keyword>
<accession>A0AAV7P6I2</accession>
<proteinExistence type="predicted"/>
<gene>
    <name evidence="2" type="ORF">NDU88_000951</name>
</gene>
<comment type="caution">
    <text evidence="2">The sequence shown here is derived from an EMBL/GenBank/DDBJ whole genome shotgun (WGS) entry which is preliminary data.</text>
</comment>
<evidence type="ECO:0000313" key="2">
    <source>
        <dbReference type="EMBL" id="KAJ1122464.1"/>
    </source>
</evidence>